<dbReference type="EMBL" id="BPLR01008978">
    <property type="protein sequence ID" value="GIY28722.1"/>
    <property type="molecule type" value="Genomic_DNA"/>
</dbReference>
<dbReference type="Proteomes" id="UP001054945">
    <property type="component" value="Unassembled WGS sequence"/>
</dbReference>
<sequence length="93" mass="10773">MRGINPLQIGRKDVRASRIDDRLKKCLALCEKTHPVMAWIDILPKPARGLKPKNCVTLRGKGLVLIDHGIGFFTYRFLRINNHLLRKQKEKQD</sequence>
<protein>
    <submittedName>
        <fullName evidence="1">Uncharacterized protein</fullName>
    </submittedName>
</protein>
<evidence type="ECO:0000313" key="2">
    <source>
        <dbReference type="Proteomes" id="UP001054945"/>
    </source>
</evidence>
<reference evidence="1 2" key="1">
    <citation type="submission" date="2021-06" db="EMBL/GenBank/DDBJ databases">
        <title>Caerostris extrusa draft genome.</title>
        <authorList>
            <person name="Kono N."/>
            <person name="Arakawa K."/>
        </authorList>
    </citation>
    <scope>NUCLEOTIDE SEQUENCE [LARGE SCALE GENOMIC DNA]</scope>
</reference>
<keyword evidence="2" id="KW-1185">Reference proteome</keyword>
<name>A0AAV4S8J0_CAEEX</name>
<comment type="caution">
    <text evidence="1">The sequence shown here is derived from an EMBL/GenBank/DDBJ whole genome shotgun (WGS) entry which is preliminary data.</text>
</comment>
<gene>
    <name evidence="1" type="ORF">CEXT_196581</name>
</gene>
<organism evidence="1 2">
    <name type="scientific">Caerostris extrusa</name>
    <name type="common">Bark spider</name>
    <name type="synonym">Caerostris bankana</name>
    <dbReference type="NCBI Taxonomy" id="172846"/>
    <lineage>
        <taxon>Eukaryota</taxon>
        <taxon>Metazoa</taxon>
        <taxon>Ecdysozoa</taxon>
        <taxon>Arthropoda</taxon>
        <taxon>Chelicerata</taxon>
        <taxon>Arachnida</taxon>
        <taxon>Araneae</taxon>
        <taxon>Araneomorphae</taxon>
        <taxon>Entelegynae</taxon>
        <taxon>Araneoidea</taxon>
        <taxon>Araneidae</taxon>
        <taxon>Caerostris</taxon>
    </lineage>
</organism>
<accession>A0AAV4S8J0</accession>
<proteinExistence type="predicted"/>
<evidence type="ECO:0000313" key="1">
    <source>
        <dbReference type="EMBL" id="GIY28722.1"/>
    </source>
</evidence>
<dbReference type="AlphaFoldDB" id="A0AAV4S8J0"/>